<feature type="region of interest" description="Disordered" evidence="1">
    <location>
        <begin position="1"/>
        <end position="127"/>
    </location>
</feature>
<dbReference type="Proteomes" id="UP000026961">
    <property type="component" value="Chromosome 4"/>
</dbReference>
<reference evidence="2" key="2">
    <citation type="submission" date="2018-05" db="EMBL/GenBank/DDBJ databases">
        <title>OgluRS3 (Oryza glumaepatula Reference Sequence Version 3).</title>
        <authorList>
            <person name="Zhang J."/>
            <person name="Kudrna D."/>
            <person name="Lee S."/>
            <person name="Talag J."/>
            <person name="Welchert J."/>
            <person name="Wing R.A."/>
        </authorList>
    </citation>
    <scope>NUCLEOTIDE SEQUENCE [LARGE SCALE GENOMIC DNA]</scope>
</reference>
<sequence>MGKMSRPDPGGSIGGGGPWWRRGSRGGSGVEVAGCGAGSEGIGVGAVAARRPHVAARRSLGAARRPQSPVPDRLHRRLSGAADGHLKTRRQDPAVTPPSRVRRHPDRRTLASPRLRPSRHPHAHRAVAPLPITPFPLAIDDL</sequence>
<keyword evidence="3" id="KW-1185">Reference proteome</keyword>
<evidence type="ECO:0000313" key="2">
    <source>
        <dbReference type="EnsemblPlants" id="OGLUM04G14500.1"/>
    </source>
</evidence>
<evidence type="ECO:0000256" key="1">
    <source>
        <dbReference type="SAM" id="MobiDB-lite"/>
    </source>
</evidence>
<dbReference type="HOGENOM" id="CLU_1818865_0_0_1"/>
<protein>
    <submittedName>
        <fullName evidence="2">Uncharacterized protein</fullName>
    </submittedName>
</protein>
<reference evidence="2" key="1">
    <citation type="submission" date="2015-04" db="UniProtKB">
        <authorList>
            <consortium name="EnsemblPlants"/>
        </authorList>
    </citation>
    <scope>IDENTIFICATION</scope>
</reference>
<feature type="compositionally biased region" description="Gly residues" evidence="1">
    <location>
        <begin position="25"/>
        <end position="44"/>
    </location>
</feature>
<accession>A0A0D9ZLL6</accession>
<dbReference type="EnsemblPlants" id="OGLUM04G14500.1">
    <property type="protein sequence ID" value="OGLUM04G14500.1"/>
    <property type="gene ID" value="OGLUM04G14500"/>
</dbReference>
<dbReference type="Gramene" id="OGLUM04G14500.1">
    <property type="protein sequence ID" value="OGLUM04G14500.1"/>
    <property type="gene ID" value="OGLUM04G14500"/>
</dbReference>
<evidence type="ECO:0000313" key="3">
    <source>
        <dbReference type="Proteomes" id="UP000026961"/>
    </source>
</evidence>
<dbReference type="AlphaFoldDB" id="A0A0D9ZLL6"/>
<feature type="compositionally biased region" description="Basic residues" evidence="1">
    <location>
        <begin position="116"/>
        <end position="125"/>
    </location>
</feature>
<organism evidence="2">
    <name type="scientific">Oryza glumipatula</name>
    <dbReference type="NCBI Taxonomy" id="40148"/>
    <lineage>
        <taxon>Eukaryota</taxon>
        <taxon>Viridiplantae</taxon>
        <taxon>Streptophyta</taxon>
        <taxon>Embryophyta</taxon>
        <taxon>Tracheophyta</taxon>
        <taxon>Spermatophyta</taxon>
        <taxon>Magnoliopsida</taxon>
        <taxon>Liliopsida</taxon>
        <taxon>Poales</taxon>
        <taxon>Poaceae</taxon>
        <taxon>BOP clade</taxon>
        <taxon>Oryzoideae</taxon>
        <taxon>Oryzeae</taxon>
        <taxon>Oryzinae</taxon>
        <taxon>Oryza</taxon>
    </lineage>
</organism>
<proteinExistence type="predicted"/>
<name>A0A0D9ZLL6_9ORYZ</name>